<sequence>MLQHFSLHFRFFILIRNNAASNPPCLQTTSSALSEHPEYDLNVKTK</sequence>
<protein>
    <submittedName>
        <fullName evidence="1">Uncharacterized protein</fullName>
    </submittedName>
</protein>
<proteinExistence type="predicted"/>
<dbReference type="RefSeq" id="XP_004360055.1">
    <property type="nucleotide sequence ID" value="XM_004359998.1"/>
</dbReference>
<dbReference type="EMBL" id="GL883009">
    <property type="protein sequence ID" value="EGG22204.1"/>
    <property type="molecule type" value="Genomic_DNA"/>
</dbReference>
<dbReference type="GeneID" id="14874705"/>
<dbReference type="Proteomes" id="UP000007797">
    <property type="component" value="Unassembled WGS sequence"/>
</dbReference>
<evidence type="ECO:0000313" key="2">
    <source>
        <dbReference type="Proteomes" id="UP000007797"/>
    </source>
</evidence>
<keyword evidence="2" id="KW-1185">Reference proteome</keyword>
<dbReference type="KEGG" id="dfa:DFA_04322"/>
<evidence type="ECO:0000313" key="1">
    <source>
        <dbReference type="EMBL" id="EGG22204.1"/>
    </source>
</evidence>
<organism evidence="1 2">
    <name type="scientific">Cavenderia fasciculata</name>
    <name type="common">Slime mold</name>
    <name type="synonym">Dictyostelium fasciculatum</name>
    <dbReference type="NCBI Taxonomy" id="261658"/>
    <lineage>
        <taxon>Eukaryota</taxon>
        <taxon>Amoebozoa</taxon>
        <taxon>Evosea</taxon>
        <taxon>Eumycetozoa</taxon>
        <taxon>Dictyostelia</taxon>
        <taxon>Acytosteliales</taxon>
        <taxon>Cavenderiaceae</taxon>
        <taxon>Cavenderia</taxon>
    </lineage>
</organism>
<name>F4PP91_CACFS</name>
<gene>
    <name evidence="1" type="ORF">DFA_04322</name>
</gene>
<dbReference type="AlphaFoldDB" id="F4PP91"/>
<reference evidence="2" key="1">
    <citation type="journal article" date="2011" name="Genome Res.">
        <title>Phylogeny-wide analysis of social amoeba genomes highlights ancient origins for complex intercellular communication.</title>
        <authorList>
            <person name="Heidel A.J."/>
            <person name="Lawal H.M."/>
            <person name="Felder M."/>
            <person name="Schilde C."/>
            <person name="Helps N.R."/>
            <person name="Tunggal B."/>
            <person name="Rivero F."/>
            <person name="John U."/>
            <person name="Schleicher M."/>
            <person name="Eichinger L."/>
            <person name="Platzer M."/>
            <person name="Noegel A.A."/>
            <person name="Schaap P."/>
            <person name="Gloeckner G."/>
        </authorList>
    </citation>
    <scope>NUCLEOTIDE SEQUENCE [LARGE SCALE GENOMIC DNA]</scope>
    <source>
        <strain evidence="2">SH3</strain>
    </source>
</reference>
<accession>F4PP91</accession>